<accession>A0A9P8RT86</accession>
<dbReference type="PANTHER" id="PTHR28523:SF1">
    <property type="entry name" value="CYTOCHROME C OXIDASE ASSEMBLY FACTOR 1"/>
    <property type="match status" value="1"/>
</dbReference>
<keyword evidence="2" id="KW-1185">Reference proteome</keyword>
<reference evidence="1" key="1">
    <citation type="submission" date="2021-03" db="EMBL/GenBank/DDBJ databases">
        <title>Comparative genomics and phylogenomic investigation of the class Geoglossomycetes provide insights into ecological specialization and systematics.</title>
        <authorList>
            <person name="Melie T."/>
            <person name="Pirro S."/>
            <person name="Miller A.N."/>
            <person name="Quandt A."/>
        </authorList>
    </citation>
    <scope>NUCLEOTIDE SEQUENCE</scope>
    <source>
        <strain evidence="1">CAQ_001_2017</strain>
    </source>
</reference>
<organism evidence="1 2">
    <name type="scientific">Trichoglossum hirsutum</name>
    <dbReference type="NCBI Taxonomy" id="265104"/>
    <lineage>
        <taxon>Eukaryota</taxon>
        <taxon>Fungi</taxon>
        <taxon>Dikarya</taxon>
        <taxon>Ascomycota</taxon>
        <taxon>Pezizomycotina</taxon>
        <taxon>Geoglossomycetes</taxon>
        <taxon>Geoglossales</taxon>
        <taxon>Geoglossaceae</taxon>
        <taxon>Trichoglossum</taxon>
    </lineage>
</organism>
<protein>
    <recommendedName>
        <fullName evidence="3">DUF1783-domain-containing protein</fullName>
    </recommendedName>
</protein>
<evidence type="ECO:0000313" key="1">
    <source>
        <dbReference type="EMBL" id="KAH0565308.1"/>
    </source>
</evidence>
<proteinExistence type="predicted"/>
<dbReference type="Pfam" id="PF08695">
    <property type="entry name" value="Coa1"/>
    <property type="match status" value="1"/>
</dbReference>
<dbReference type="InterPro" id="IPR014807">
    <property type="entry name" value="Coa1"/>
</dbReference>
<dbReference type="GO" id="GO:0005743">
    <property type="term" value="C:mitochondrial inner membrane"/>
    <property type="evidence" value="ECO:0007669"/>
    <property type="project" value="TreeGrafter"/>
</dbReference>
<comment type="caution">
    <text evidence="1">The sequence shown here is derived from an EMBL/GenBank/DDBJ whole genome shotgun (WGS) entry which is preliminary data.</text>
</comment>
<evidence type="ECO:0008006" key="3">
    <source>
        <dbReference type="Google" id="ProtNLM"/>
    </source>
</evidence>
<dbReference type="EMBL" id="JAGHQM010000109">
    <property type="protein sequence ID" value="KAH0565308.1"/>
    <property type="molecule type" value="Genomic_DNA"/>
</dbReference>
<dbReference type="GO" id="GO:0033617">
    <property type="term" value="P:mitochondrial respiratory chain complex IV assembly"/>
    <property type="evidence" value="ECO:0007669"/>
    <property type="project" value="InterPro"/>
</dbReference>
<dbReference type="PANTHER" id="PTHR28523">
    <property type="entry name" value="CYTOCHROME C OXIDASE ASSEMBLY FACTOR 1"/>
    <property type="match status" value="1"/>
</dbReference>
<sequence>MWLRTVPIFLLIIGGSTLAIFNYQKSSSSVVSSTLYALRANPDARGVLGDEIYFKHKIPWIWGSINQLHGKIDISYSVKGTKGEGVLRFRSERKTRMGYFTTVEWSLESPDGQKISLLESHGSDPFQDATNAKEVS</sequence>
<evidence type="ECO:0000313" key="2">
    <source>
        <dbReference type="Proteomes" id="UP000750711"/>
    </source>
</evidence>
<gene>
    <name evidence="1" type="ORF">GP486_001290</name>
</gene>
<name>A0A9P8RT86_9PEZI</name>
<dbReference type="Proteomes" id="UP000750711">
    <property type="component" value="Unassembled WGS sequence"/>
</dbReference>
<dbReference type="InterPro" id="IPR042432">
    <property type="entry name" value="Coa1_fungi"/>
</dbReference>
<dbReference type="AlphaFoldDB" id="A0A9P8RT86"/>